<keyword evidence="3" id="KW-0539">Nucleus</keyword>
<comment type="similarity">
    <text evidence="2">Belongs to the BUD31 (G10) family.</text>
</comment>
<dbReference type="GO" id="GO:0000398">
    <property type="term" value="P:mRNA splicing, via spliceosome"/>
    <property type="evidence" value="ECO:0007669"/>
    <property type="project" value="TreeGrafter"/>
</dbReference>
<evidence type="ECO:0008006" key="6">
    <source>
        <dbReference type="Google" id="ProtNLM"/>
    </source>
</evidence>
<comment type="subcellular location">
    <subcellularLocation>
        <location evidence="1">Nucleus</location>
    </subcellularLocation>
</comment>
<dbReference type="EMBL" id="JAEUBG010004690">
    <property type="protein sequence ID" value="KAH3680679.1"/>
    <property type="molecule type" value="Genomic_DNA"/>
</dbReference>
<sequence>YINLNIMAKILTAKSKIIPEGFKKIEPTLKKFEEKLKEANAKSLDRTTKRSESLWEIFQITHSKSRYVYDLYYKKKAISKELYDFLLKRRYADANLIAKWKKQGYEQLCCIKCIQGTDNNNGGTCICRVPKETLDKKTEGTKIHFTQCINCGYFIVLLACLIKSLQPAFPNFSVPFALTLMADSHLASCDLKSFGFFGCTESQLAFHKIKNSLYLVSSSFLVPFVGSSSLESLDLSCVLGFGTARHSSICLPINISIGKTLEHIGQVPDSVVIFRCKGGFGLFSIESMLTVCFLFLDSKRIVKSSSILSSKAESSSSRYMTSGLGVVEATGAFSITKLSVT</sequence>
<comment type="caution">
    <text evidence="4">The sequence shown here is derived from an EMBL/GenBank/DDBJ whole genome shotgun (WGS) entry which is preliminary data.</text>
</comment>
<reference evidence="4" key="2">
    <citation type="submission" date="2021-01" db="EMBL/GenBank/DDBJ databases">
        <authorList>
            <person name="Schikora-Tamarit M.A."/>
        </authorList>
    </citation>
    <scope>NUCLEOTIDE SEQUENCE</scope>
    <source>
        <strain evidence="4">CBS2887</strain>
    </source>
</reference>
<feature type="non-terminal residue" evidence="4">
    <location>
        <position position="341"/>
    </location>
</feature>
<gene>
    <name evidence="4" type="ORF">WICPIJ_008174</name>
</gene>
<evidence type="ECO:0000313" key="5">
    <source>
        <dbReference type="Proteomes" id="UP000774326"/>
    </source>
</evidence>
<dbReference type="PROSITE" id="PS00997">
    <property type="entry name" value="G10_1"/>
    <property type="match status" value="1"/>
</dbReference>
<keyword evidence="5" id="KW-1185">Reference proteome</keyword>
<name>A0A9P8Q0P7_WICPI</name>
<dbReference type="InterPro" id="IPR018230">
    <property type="entry name" value="BUD31/G10-rel_CS"/>
</dbReference>
<dbReference type="PANTHER" id="PTHR19411:SF0">
    <property type="entry name" value="PROTEIN BUD31 HOMOLOG"/>
    <property type="match status" value="1"/>
</dbReference>
<dbReference type="Pfam" id="PF01125">
    <property type="entry name" value="BUD31"/>
    <property type="match status" value="1"/>
</dbReference>
<evidence type="ECO:0000256" key="1">
    <source>
        <dbReference type="ARBA" id="ARBA00004123"/>
    </source>
</evidence>
<accession>A0A9P8Q0P7</accession>
<dbReference type="InterPro" id="IPR001748">
    <property type="entry name" value="BUD31"/>
</dbReference>
<evidence type="ECO:0000313" key="4">
    <source>
        <dbReference type="EMBL" id="KAH3680679.1"/>
    </source>
</evidence>
<dbReference type="GO" id="GO:0005681">
    <property type="term" value="C:spliceosomal complex"/>
    <property type="evidence" value="ECO:0007669"/>
    <property type="project" value="TreeGrafter"/>
</dbReference>
<dbReference type="Proteomes" id="UP000774326">
    <property type="component" value="Unassembled WGS sequence"/>
</dbReference>
<proteinExistence type="inferred from homology"/>
<evidence type="ECO:0000256" key="2">
    <source>
        <dbReference type="ARBA" id="ARBA00005287"/>
    </source>
</evidence>
<dbReference type="PANTHER" id="PTHR19411">
    <property type="entry name" value="PROTEIN BUD31-RELATED"/>
    <property type="match status" value="1"/>
</dbReference>
<evidence type="ECO:0000256" key="3">
    <source>
        <dbReference type="ARBA" id="ARBA00023242"/>
    </source>
</evidence>
<dbReference type="PRINTS" id="PR00322">
    <property type="entry name" value="G10"/>
</dbReference>
<protein>
    <recommendedName>
        <fullName evidence="6">G10 protein</fullName>
    </recommendedName>
</protein>
<dbReference type="OrthoDB" id="277109at2759"/>
<organism evidence="4 5">
    <name type="scientific">Wickerhamomyces pijperi</name>
    <name type="common">Yeast</name>
    <name type="synonym">Pichia pijperi</name>
    <dbReference type="NCBI Taxonomy" id="599730"/>
    <lineage>
        <taxon>Eukaryota</taxon>
        <taxon>Fungi</taxon>
        <taxon>Dikarya</taxon>
        <taxon>Ascomycota</taxon>
        <taxon>Saccharomycotina</taxon>
        <taxon>Saccharomycetes</taxon>
        <taxon>Phaffomycetales</taxon>
        <taxon>Wickerhamomycetaceae</taxon>
        <taxon>Wickerhamomyces</taxon>
    </lineage>
</organism>
<reference evidence="4" key="1">
    <citation type="journal article" date="2021" name="Open Biol.">
        <title>Shared evolutionary footprints suggest mitochondrial oxidative damage underlies multiple complex I losses in fungi.</title>
        <authorList>
            <person name="Schikora-Tamarit M.A."/>
            <person name="Marcet-Houben M."/>
            <person name="Nosek J."/>
            <person name="Gabaldon T."/>
        </authorList>
    </citation>
    <scope>NUCLEOTIDE SEQUENCE</scope>
    <source>
        <strain evidence="4">CBS2887</strain>
    </source>
</reference>
<dbReference type="AlphaFoldDB" id="A0A9P8Q0P7"/>